<sequence>MPSVVYAEHDGVEIGLDYYLPPGNGKCPILLWFHGGGLLMGSRKAAWSHLRNAPDKHGLCMVTADYRLAPQTRMPGIMRDISACLAYLRSSAFASETGGRVDQSRVIVSGGSAGGWLALLLGSGVGFEASGLEAPEPPLGVCAIYPITDITAPFWTTPQHRAAVAEYLDPNAQETSWCPPDSPRMQMYSYMLQEAIEQDLVIGDCGVPASAYSIAPGIVSSKFKLPPTYIVHGTQSEDVVRAADGAGLDVTFDVLTGIDHLYDKDPKYEMDNMYRWIWKLLQRA</sequence>
<dbReference type="PANTHER" id="PTHR48081:SF3">
    <property type="entry name" value="ALPHA_BETA HYDROLASE FOLD-3 DOMAIN-CONTAINING PROTEIN"/>
    <property type="match status" value="1"/>
</dbReference>
<dbReference type="eggNOG" id="ENOG502S3F0">
    <property type="taxonomic scope" value="Eukaryota"/>
</dbReference>
<accession>K1VL74</accession>
<proteinExistence type="predicted"/>
<evidence type="ECO:0000313" key="3">
    <source>
        <dbReference type="EMBL" id="EKD00032.1"/>
    </source>
</evidence>
<dbReference type="AlphaFoldDB" id="K1VL74"/>
<dbReference type="STRING" id="1220162.K1VL74"/>
<dbReference type="InterPro" id="IPR029058">
    <property type="entry name" value="AB_hydrolase_fold"/>
</dbReference>
<keyword evidence="1" id="KW-0378">Hydrolase</keyword>
<dbReference type="InParanoid" id="K1VL74"/>
<evidence type="ECO:0000259" key="2">
    <source>
        <dbReference type="Pfam" id="PF07859"/>
    </source>
</evidence>
<dbReference type="OMA" id="DCVEFIR"/>
<evidence type="ECO:0000256" key="1">
    <source>
        <dbReference type="ARBA" id="ARBA00022801"/>
    </source>
</evidence>
<feature type="domain" description="Alpha/beta hydrolase fold-3" evidence="2">
    <location>
        <begin position="30"/>
        <end position="157"/>
    </location>
</feature>
<dbReference type="OrthoDB" id="408631at2759"/>
<dbReference type="InterPro" id="IPR050300">
    <property type="entry name" value="GDXG_lipolytic_enzyme"/>
</dbReference>
<dbReference type="PANTHER" id="PTHR48081">
    <property type="entry name" value="AB HYDROLASE SUPERFAMILY PROTEIN C4A8.06C"/>
    <property type="match status" value="1"/>
</dbReference>
<organism evidence="3 4">
    <name type="scientific">Trichosporon asahii var. asahii (strain CBS 8904)</name>
    <name type="common">Yeast</name>
    <dbReference type="NCBI Taxonomy" id="1220162"/>
    <lineage>
        <taxon>Eukaryota</taxon>
        <taxon>Fungi</taxon>
        <taxon>Dikarya</taxon>
        <taxon>Basidiomycota</taxon>
        <taxon>Agaricomycotina</taxon>
        <taxon>Tremellomycetes</taxon>
        <taxon>Trichosporonales</taxon>
        <taxon>Trichosporonaceae</taxon>
        <taxon>Trichosporon</taxon>
    </lineage>
</organism>
<dbReference type="EMBL" id="AMBO01000352">
    <property type="protein sequence ID" value="EKD00032.1"/>
    <property type="molecule type" value="Genomic_DNA"/>
</dbReference>
<comment type="caution">
    <text evidence="3">The sequence shown here is derived from an EMBL/GenBank/DDBJ whole genome shotgun (WGS) entry which is preliminary data.</text>
</comment>
<dbReference type="Pfam" id="PF07859">
    <property type="entry name" value="Abhydrolase_3"/>
    <property type="match status" value="1"/>
</dbReference>
<evidence type="ECO:0000313" key="4">
    <source>
        <dbReference type="Proteomes" id="UP000006757"/>
    </source>
</evidence>
<dbReference type="InterPro" id="IPR013094">
    <property type="entry name" value="AB_hydrolase_3"/>
</dbReference>
<dbReference type="SUPFAM" id="SSF53474">
    <property type="entry name" value="alpha/beta-Hydrolases"/>
    <property type="match status" value="1"/>
</dbReference>
<dbReference type="Proteomes" id="UP000006757">
    <property type="component" value="Unassembled WGS sequence"/>
</dbReference>
<dbReference type="HOGENOM" id="CLU_012494_4_0_1"/>
<reference evidence="3 4" key="1">
    <citation type="journal article" date="2012" name="Eukaryot. Cell">
        <title>Genome sequence of the Trichosporon asahii environmental strain CBS 8904.</title>
        <authorList>
            <person name="Yang R.Y."/>
            <person name="Li H.T."/>
            <person name="Zhu H."/>
            <person name="Zhou G.P."/>
            <person name="Wang M."/>
            <person name="Wang L."/>
        </authorList>
    </citation>
    <scope>NUCLEOTIDE SEQUENCE [LARGE SCALE GENOMIC DNA]</scope>
    <source>
        <strain evidence="3 4">CBS 8904</strain>
    </source>
</reference>
<protein>
    <recommendedName>
        <fullName evidence="2">Alpha/beta hydrolase fold-3 domain-containing protein</fullName>
    </recommendedName>
</protein>
<gene>
    <name evidence="3" type="ORF">A1Q2_05690</name>
</gene>
<name>K1VL74_TRIAC</name>
<keyword evidence="4" id="KW-1185">Reference proteome</keyword>
<dbReference type="Gene3D" id="3.40.50.1820">
    <property type="entry name" value="alpha/beta hydrolase"/>
    <property type="match status" value="1"/>
</dbReference>
<dbReference type="GO" id="GO:0016787">
    <property type="term" value="F:hydrolase activity"/>
    <property type="evidence" value="ECO:0007669"/>
    <property type="project" value="UniProtKB-KW"/>
</dbReference>